<feature type="transmembrane region" description="Helical" evidence="6">
    <location>
        <begin position="126"/>
        <end position="147"/>
    </location>
</feature>
<reference evidence="8 9" key="1">
    <citation type="journal article" date="2017" name="Nat. Ecol. Evol.">
        <title>Scallop genome provides insights into evolution of bilaterian karyotype and development.</title>
        <authorList>
            <person name="Wang S."/>
            <person name="Zhang J."/>
            <person name="Jiao W."/>
            <person name="Li J."/>
            <person name="Xun X."/>
            <person name="Sun Y."/>
            <person name="Guo X."/>
            <person name="Huan P."/>
            <person name="Dong B."/>
            <person name="Zhang L."/>
            <person name="Hu X."/>
            <person name="Sun X."/>
            <person name="Wang J."/>
            <person name="Zhao C."/>
            <person name="Wang Y."/>
            <person name="Wang D."/>
            <person name="Huang X."/>
            <person name="Wang R."/>
            <person name="Lv J."/>
            <person name="Li Y."/>
            <person name="Zhang Z."/>
            <person name="Liu B."/>
            <person name="Lu W."/>
            <person name="Hui Y."/>
            <person name="Liang J."/>
            <person name="Zhou Z."/>
            <person name="Hou R."/>
            <person name="Li X."/>
            <person name="Liu Y."/>
            <person name="Li H."/>
            <person name="Ning X."/>
            <person name="Lin Y."/>
            <person name="Zhao L."/>
            <person name="Xing Q."/>
            <person name="Dou J."/>
            <person name="Li Y."/>
            <person name="Mao J."/>
            <person name="Guo H."/>
            <person name="Dou H."/>
            <person name="Li T."/>
            <person name="Mu C."/>
            <person name="Jiang W."/>
            <person name="Fu Q."/>
            <person name="Fu X."/>
            <person name="Miao Y."/>
            <person name="Liu J."/>
            <person name="Yu Q."/>
            <person name="Li R."/>
            <person name="Liao H."/>
            <person name="Li X."/>
            <person name="Kong Y."/>
            <person name="Jiang Z."/>
            <person name="Chourrout D."/>
            <person name="Li R."/>
            <person name="Bao Z."/>
        </authorList>
    </citation>
    <scope>NUCLEOTIDE SEQUENCE [LARGE SCALE GENOMIC DNA]</scope>
    <source>
        <strain evidence="8 9">PY_sf001</strain>
    </source>
</reference>
<dbReference type="AlphaFoldDB" id="A0A210PP17"/>
<comment type="caution">
    <text evidence="8">The sequence shown here is derived from an EMBL/GenBank/DDBJ whole genome shotgun (WGS) entry which is preliminary data.</text>
</comment>
<dbReference type="Gene3D" id="1.20.1640.10">
    <property type="entry name" value="Multidrug efflux transporter AcrB transmembrane domain"/>
    <property type="match status" value="1"/>
</dbReference>
<dbReference type="SUPFAM" id="SSF82866">
    <property type="entry name" value="Multidrug efflux transporter AcrB transmembrane domain"/>
    <property type="match status" value="1"/>
</dbReference>
<evidence type="ECO:0000256" key="2">
    <source>
        <dbReference type="ARBA" id="ARBA00022692"/>
    </source>
</evidence>
<dbReference type="Pfam" id="PF03176">
    <property type="entry name" value="MMPL"/>
    <property type="match status" value="1"/>
</dbReference>
<name>A0A210PP17_MIZYE</name>
<keyword evidence="4 6" id="KW-0472">Membrane</keyword>
<keyword evidence="3 6" id="KW-1133">Transmembrane helix</keyword>
<evidence type="ECO:0000256" key="5">
    <source>
        <dbReference type="ARBA" id="ARBA00023180"/>
    </source>
</evidence>
<dbReference type="PANTHER" id="PTHR45951:SF7">
    <property type="entry name" value="SSD DOMAIN-CONTAINING PROTEIN"/>
    <property type="match status" value="1"/>
</dbReference>
<keyword evidence="5" id="KW-0325">Glycoprotein</keyword>
<evidence type="ECO:0000256" key="3">
    <source>
        <dbReference type="ARBA" id="ARBA00022989"/>
    </source>
</evidence>
<feature type="transmembrane region" description="Helical" evidence="6">
    <location>
        <begin position="153"/>
        <end position="172"/>
    </location>
</feature>
<accession>A0A210PP17</accession>
<dbReference type="EMBL" id="NEDP02005570">
    <property type="protein sequence ID" value="OWF38245.1"/>
    <property type="molecule type" value="Genomic_DNA"/>
</dbReference>
<evidence type="ECO:0000256" key="4">
    <source>
        <dbReference type="ARBA" id="ARBA00023136"/>
    </source>
</evidence>
<feature type="transmembrane region" description="Helical" evidence="6">
    <location>
        <begin position="53"/>
        <end position="72"/>
    </location>
</feature>
<dbReference type="Proteomes" id="UP000242188">
    <property type="component" value="Unassembled WGS sequence"/>
</dbReference>
<evidence type="ECO:0000259" key="7">
    <source>
        <dbReference type="Pfam" id="PF03176"/>
    </source>
</evidence>
<dbReference type="GO" id="GO:0022857">
    <property type="term" value="F:transmembrane transporter activity"/>
    <property type="evidence" value="ECO:0007669"/>
    <property type="project" value="TreeGrafter"/>
</dbReference>
<evidence type="ECO:0000313" key="8">
    <source>
        <dbReference type="EMBL" id="OWF38245.1"/>
    </source>
</evidence>
<feature type="domain" description="Membrane transport protein MMPL" evidence="7">
    <location>
        <begin position="28"/>
        <end position="176"/>
    </location>
</feature>
<protein>
    <submittedName>
        <fullName evidence="8">Protein dispatched-like 1</fullName>
    </submittedName>
</protein>
<evidence type="ECO:0000256" key="6">
    <source>
        <dbReference type="SAM" id="Phobius"/>
    </source>
</evidence>
<dbReference type="PANTHER" id="PTHR45951">
    <property type="entry name" value="PROTEIN DISPATCHED-RELATED"/>
    <property type="match status" value="1"/>
</dbReference>
<dbReference type="GO" id="GO:0016020">
    <property type="term" value="C:membrane"/>
    <property type="evidence" value="ECO:0007669"/>
    <property type="project" value="UniProtKB-SubCell"/>
</dbReference>
<evidence type="ECO:0000313" key="9">
    <source>
        <dbReference type="Proteomes" id="UP000242188"/>
    </source>
</evidence>
<organism evidence="8 9">
    <name type="scientific">Mizuhopecten yessoensis</name>
    <name type="common">Japanese scallop</name>
    <name type="synonym">Patinopecten yessoensis</name>
    <dbReference type="NCBI Taxonomy" id="6573"/>
    <lineage>
        <taxon>Eukaryota</taxon>
        <taxon>Metazoa</taxon>
        <taxon>Spiralia</taxon>
        <taxon>Lophotrochozoa</taxon>
        <taxon>Mollusca</taxon>
        <taxon>Bivalvia</taxon>
        <taxon>Autobranchia</taxon>
        <taxon>Pteriomorphia</taxon>
        <taxon>Pectinida</taxon>
        <taxon>Pectinoidea</taxon>
        <taxon>Pectinidae</taxon>
        <taxon>Mizuhopecten</taxon>
    </lineage>
</organism>
<sequence>MPDTMKNGFQCSTNTWNWIKVQESLADSAVQGVIVGLCLALPILIITTLNVVIGFLATVTIGLVTACVIGIIPLAGWKLGVLESLNMCMVVGLSVDYVVHLAEAYATCPSPYRMDRVRNMLESMGLSVLSGAITTFGAASFMLFSQIQFQYQFGIFVMSTISISLFFSFFGFTTFMSLCGPQGNTGSLVAFGKWIKSKCSNNKNEELSSTPSQIYGDQRTTTFIGTDRRHVMAPVEMSLVRSQSRVNSSDSSLRLRFWE</sequence>
<keyword evidence="2 6" id="KW-0812">Transmembrane</keyword>
<gene>
    <name evidence="8" type="ORF">KP79_PYT10620</name>
</gene>
<proteinExistence type="predicted"/>
<evidence type="ECO:0000256" key="1">
    <source>
        <dbReference type="ARBA" id="ARBA00004141"/>
    </source>
</evidence>
<keyword evidence="9" id="KW-1185">Reference proteome</keyword>
<dbReference type="OrthoDB" id="429851at2759"/>
<comment type="subcellular location">
    <subcellularLocation>
        <location evidence="1">Membrane</location>
        <topology evidence="1">Multi-pass membrane protein</topology>
    </subcellularLocation>
</comment>
<dbReference type="STRING" id="6573.A0A210PP17"/>
<dbReference type="InterPro" id="IPR004869">
    <property type="entry name" value="MMPL_dom"/>
</dbReference>
<dbReference type="InterPro" id="IPR052081">
    <property type="entry name" value="Dispatched_Hh_regulator"/>
</dbReference>
<feature type="transmembrane region" description="Helical" evidence="6">
    <location>
        <begin position="28"/>
        <end position="46"/>
    </location>
</feature>